<name>A0A444Y665_ARAHY</name>
<comment type="caution">
    <text evidence="1">The sequence shown here is derived from an EMBL/GenBank/DDBJ whole genome shotgun (WGS) entry which is preliminary data.</text>
</comment>
<gene>
    <name evidence="1" type="ORF">Ahy_B08g093457</name>
</gene>
<sequence length="194" mass="22347">MWGNPPGVAVTEIGLKKILFSFKDRKKRAANTSEWIVEFHGILVDYMSKETTIYIGNMFGVVAEVENPKVDGVLRRFFLRIRIGINITKALPTGFWNNKEKLSENNERRKKEKYKQDYKAESGDIYYVKLANDGEEEGGKMVENNRGSSGWKIELANCMQQSLKLKKKREDRRILQIVGAAWKDGNEKDPVQSR</sequence>
<dbReference type="AlphaFoldDB" id="A0A444Y665"/>
<reference evidence="1 2" key="1">
    <citation type="submission" date="2019-01" db="EMBL/GenBank/DDBJ databases">
        <title>Sequencing of cultivated peanut Arachis hypogaea provides insights into genome evolution and oil improvement.</title>
        <authorList>
            <person name="Chen X."/>
        </authorList>
    </citation>
    <scope>NUCLEOTIDE SEQUENCE [LARGE SCALE GENOMIC DNA]</scope>
    <source>
        <strain evidence="2">cv. Fuhuasheng</strain>
        <tissue evidence="1">Leaves</tissue>
    </source>
</reference>
<evidence type="ECO:0000313" key="2">
    <source>
        <dbReference type="Proteomes" id="UP000289738"/>
    </source>
</evidence>
<protein>
    <recommendedName>
        <fullName evidence="3">DUF4283 domain-containing protein</fullName>
    </recommendedName>
</protein>
<keyword evidence="2" id="KW-1185">Reference proteome</keyword>
<organism evidence="1 2">
    <name type="scientific">Arachis hypogaea</name>
    <name type="common">Peanut</name>
    <dbReference type="NCBI Taxonomy" id="3818"/>
    <lineage>
        <taxon>Eukaryota</taxon>
        <taxon>Viridiplantae</taxon>
        <taxon>Streptophyta</taxon>
        <taxon>Embryophyta</taxon>
        <taxon>Tracheophyta</taxon>
        <taxon>Spermatophyta</taxon>
        <taxon>Magnoliopsida</taxon>
        <taxon>eudicotyledons</taxon>
        <taxon>Gunneridae</taxon>
        <taxon>Pentapetalae</taxon>
        <taxon>rosids</taxon>
        <taxon>fabids</taxon>
        <taxon>Fabales</taxon>
        <taxon>Fabaceae</taxon>
        <taxon>Papilionoideae</taxon>
        <taxon>50 kb inversion clade</taxon>
        <taxon>dalbergioids sensu lato</taxon>
        <taxon>Dalbergieae</taxon>
        <taxon>Pterocarpus clade</taxon>
        <taxon>Arachis</taxon>
    </lineage>
</organism>
<accession>A0A444Y665</accession>
<proteinExistence type="predicted"/>
<dbReference type="EMBL" id="SDMP01000018">
    <property type="protein sequence ID" value="RYQ97414.1"/>
    <property type="molecule type" value="Genomic_DNA"/>
</dbReference>
<evidence type="ECO:0000313" key="1">
    <source>
        <dbReference type="EMBL" id="RYQ97414.1"/>
    </source>
</evidence>
<evidence type="ECO:0008006" key="3">
    <source>
        <dbReference type="Google" id="ProtNLM"/>
    </source>
</evidence>
<dbReference type="Proteomes" id="UP000289738">
    <property type="component" value="Chromosome B08"/>
</dbReference>